<evidence type="ECO:0000313" key="3">
    <source>
        <dbReference type="EMBL" id="ADR34995.1"/>
    </source>
</evidence>
<keyword evidence="1" id="KW-1133">Transmembrane helix</keyword>
<keyword evidence="1" id="KW-0472">Membrane</keyword>
<feature type="domain" description="Phosphatidic acid phosphatase type 2/haloperoxidase" evidence="2">
    <location>
        <begin position="90"/>
        <end position="220"/>
    </location>
</feature>
<evidence type="ECO:0000313" key="4">
    <source>
        <dbReference type="Proteomes" id="UP000008721"/>
    </source>
</evidence>
<keyword evidence="4" id="KW-1185">Reference proteome</keyword>
<dbReference type="SUPFAM" id="SSF48317">
    <property type="entry name" value="Acid phosphatase/Vanadium-dependent haloperoxidase"/>
    <property type="match status" value="1"/>
</dbReference>
<feature type="transmembrane region" description="Helical" evidence="1">
    <location>
        <begin position="173"/>
        <end position="192"/>
    </location>
</feature>
<dbReference type="Proteomes" id="UP000008721">
    <property type="component" value="Chromosome"/>
</dbReference>
<dbReference type="Pfam" id="PF01569">
    <property type="entry name" value="PAP2"/>
    <property type="match status" value="1"/>
</dbReference>
<dbReference type="Gene3D" id="1.20.144.10">
    <property type="entry name" value="Phosphatidic acid phosphatase type 2/haloperoxidase"/>
    <property type="match status" value="1"/>
</dbReference>
<dbReference type="RefSeq" id="WP_013461192.1">
    <property type="nucleotide sequence ID" value="NC_014762.1"/>
</dbReference>
<gene>
    <name evidence="3" type="ordered locus">Sulku_2335</name>
</gene>
<feature type="transmembrane region" description="Helical" evidence="1">
    <location>
        <begin position="198"/>
        <end position="219"/>
    </location>
</feature>
<dbReference type="AlphaFoldDB" id="E4TXQ9"/>
<proteinExistence type="predicted"/>
<sequence length="230" mass="26205">MPVTKQMWMSAAALVVAVIFFGVSGTDIWVQNHFYNPVNHQWILDREDPVLNFIFYDGIKRLIIIVNVLVLIALVVWWKKPFLARYRKGLIIVLLSSIFVPIIVGSFKATTNIPCPKNLEIYGGIYPHTCVWEKYPSTFCNQKKIKCWPAGHASGGFALLSLFYLFRKRRAKIIALSGVMVVGWSMGTYKMLIGDHFLSHTVITMIMAWLIISIIVALLSRLERRGVIAF</sequence>
<dbReference type="OrthoDB" id="7348799at2"/>
<reference evidence="3 4" key="1">
    <citation type="journal article" date="2012" name="Stand. Genomic Sci.">
        <title>Complete genome sequence of the sulfur compounds oxidizing chemolithoautotroph Sulfuricurvum kujiense type strain (YK-1(T)).</title>
        <authorList>
            <person name="Han C."/>
            <person name="Kotsyurbenko O."/>
            <person name="Chertkov O."/>
            <person name="Held B."/>
            <person name="Lapidus A."/>
            <person name="Nolan M."/>
            <person name="Lucas S."/>
            <person name="Hammon N."/>
            <person name="Deshpande S."/>
            <person name="Cheng J.F."/>
            <person name="Tapia R."/>
            <person name="Goodwin L.A."/>
            <person name="Pitluck S."/>
            <person name="Liolios K."/>
            <person name="Pagani I."/>
            <person name="Ivanova N."/>
            <person name="Mavromatis K."/>
            <person name="Mikhailova N."/>
            <person name="Pati A."/>
            <person name="Chen A."/>
            <person name="Palaniappan K."/>
            <person name="Land M."/>
            <person name="Hauser L."/>
            <person name="Chang Y.J."/>
            <person name="Jeffries C.D."/>
            <person name="Brambilla E.M."/>
            <person name="Rohde M."/>
            <person name="Spring S."/>
            <person name="Sikorski J."/>
            <person name="Goker M."/>
            <person name="Woyke T."/>
            <person name="Bristow J."/>
            <person name="Eisen J.A."/>
            <person name="Markowitz V."/>
            <person name="Hugenholtz P."/>
            <person name="Kyrpides N.C."/>
            <person name="Klenk H.P."/>
            <person name="Detter J.C."/>
        </authorList>
    </citation>
    <scope>NUCLEOTIDE SEQUENCE [LARGE SCALE GENOMIC DNA]</scope>
    <source>
        <strain evidence="4">ATCC BAA-921 / DSM 16994 / JCM 11577 / YK-1</strain>
    </source>
</reference>
<dbReference type="HOGENOM" id="CLU_070327_2_0_7"/>
<evidence type="ECO:0000259" key="2">
    <source>
        <dbReference type="Pfam" id="PF01569"/>
    </source>
</evidence>
<dbReference type="eggNOG" id="COG3907">
    <property type="taxonomic scope" value="Bacteria"/>
</dbReference>
<accession>E4TXQ9</accession>
<dbReference type="STRING" id="709032.Sulku_2335"/>
<dbReference type="InterPro" id="IPR036938">
    <property type="entry name" value="PAP2/HPO_sf"/>
</dbReference>
<organism evidence="3 4">
    <name type="scientific">Sulfuricurvum kujiense (strain ATCC BAA-921 / DSM 16994 / JCM 11577 / YK-1)</name>
    <dbReference type="NCBI Taxonomy" id="709032"/>
    <lineage>
        <taxon>Bacteria</taxon>
        <taxon>Pseudomonadati</taxon>
        <taxon>Campylobacterota</taxon>
        <taxon>Epsilonproteobacteria</taxon>
        <taxon>Campylobacterales</taxon>
        <taxon>Sulfurimonadaceae</taxon>
        <taxon>Sulfuricurvum</taxon>
    </lineage>
</organism>
<dbReference type="KEGG" id="sku:Sulku_2335"/>
<evidence type="ECO:0000256" key="1">
    <source>
        <dbReference type="SAM" id="Phobius"/>
    </source>
</evidence>
<feature type="transmembrane region" description="Helical" evidence="1">
    <location>
        <begin position="90"/>
        <end position="109"/>
    </location>
</feature>
<name>E4TXQ9_SULKY</name>
<keyword evidence="1" id="KW-0812">Transmembrane</keyword>
<feature type="transmembrane region" description="Helical" evidence="1">
    <location>
        <begin position="148"/>
        <end position="166"/>
    </location>
</feature>
<dbReference type="EMBL" id="CP002355">
    <property type="protein sequence ID" value="ADR34995.1"/>
    <property type="molecule type" value="Genomic_DNA"/>
</dbReference>
<protein>
    <submittedName>
        <fullName evidence="3">Phosphoesterase PA-phosphatase-like protein</fullName>
    </submittedName>
</protein>
<feature type="transmembrane region" description="Helical" evidence="1">
    <location>
        <begin position="59"/>
        <end position="78"/>
    </location>
</feature>
<dbReference type="InterPro" id="IPR000326">
    <property type="entry name" value="PAP2/HPO"/>
</dbReference>
<dbReference type="CDD" id="cd03396">
    <property type="entry name" value="PAP2_like_6"/>
    <property type="match status" value="1"/>
</dbReference>